<sequence>MNALKAAASEPGSSQAESPSVAYAAGVARGEWSDDRAQHPALRELDRIHAALIDPPKRGLLDGLLGKKPQAPIGLYLWGGVGRGKTFLIDLFYDSLPFQQKRRTHFHRFMREVHAQLRAHAGERDPLVTIARDWGRQLRVLVLDEFFVNDIGDAMLLGRLLEHLFAEGVVLVTTSNTEPRHLYKDGLQRDRFLPAIAQIEKHCRVLYLDSVHDYRLRALTRSPVYRTPLDAQSDAWLSQRWHDLTATCPHEQGPWVIEGREIPVRGLAEGHAWFDFAALCEGPRAASDYIEIATECHTVLVGGIPLFDGLNDDPARRFVHLIDELYDRHVNLVCTATAPPPALYAGKKLAHAFERTASRLIEMQSAEYLALEHRG</sequence>
<dbReference type="InterPro" id="IPR027417">
    <property type="entry name" value="P-loop_NTPase"/>
</dbReference>
<evidence type="ECO:0000256" key="1">
    <source>
        <dbReference type="ARBA" id="ARBA00022741"/>
    </source>
</evidence>
<dbReference type="RefSeq" id="WP_310056985.1">
    <property type="nucleotide sequence ID" value="NZ_JAVDVY010000001.1"/>
</dbReference>
<proteinExistence type="predicted"/>
<keyword evidence="4" id="KW-0132">Cell division</keyword>
<keyword evidence="4" id="KW-0131">Cell cycle</keyword>
<evidence type="ECO:0000313" key="4">
    <source>
        <dbReference type="EMBL" id="MDR7132968.1"/>
    </source>
</evidence>
<keyword evidence="5" id="KW-1185">Reference proteome</keyword>
<evidence type="ECO:0000256" key="2">
    <source>
        <dbReference type="ARBA" id="ARBA00022840"/>
    </source>
</evidence>
<dbReference type="GO" id="GO:0051301">
    <property type="term" value="P:cell division"/>
    <property type="evidence" value="ECO:0007669"/>
    <property type="project" value="UniProtKB-KW"/>
</dbReference>
<gene>
    <name evidence="4" type="ORF">J2X06_000152</name>
</gene>
<protein>
    <submittedName>
        <fullName evidence="4">Cell division protein ZapE</fullName>
    </submittedName>
</protein>
<organism evidence="4 5">
    <name type="scientific">Lysobacter niastensis</name>
    <dbReference type="NCBI Taxonomy" id="380629"/>
    <lineage>
        <taxon>Bacteria</taxon>
        <taxon>Pseudomonadati</taxon>
        <taxon>Pseudomonadota</taxon>
        <taxon>Gammaproteobacteria</taxon>
        <taxon>Lysobacterales</taxon>
        <taxon>Lysobacteraceae</taxon>
        <taxon>Lysobacter</taxon>
    </lineage>
</organism>
<evidence type="ECO:0000256" key="3">
    <source>
        <dbReference type="SAM" id="MobiDB-lite"/>
    </source>
</evidence>
<dbReference type="EMBL" id="JAVDVY010000001">
    <property type="protein sequence ID" value="MDR7132968.1"/>
    <property type="molecule type" value="Genomic_DNA"/>
</dbReference>
<accession>A0ABU1W5V0</accession>
<comment type="caution">
    <text evidence="4">The sequence shown here is derived from an EMBL/GenBank/DDBJ whole genome shotgun (WGS) entry which is preliminary data.</text>
</comment>
<dbReference type="InterPro" id="IPR005654">
    <property type="entry name" value="ATPase_AFG1-like"/>
</dbReference>
<dbReference type="SUPFAM" id="SSF52540">
    <property type="entry name" value="P-loop containing nucleoside triphosphate hydrolases"/>
    <property type="match status" value="1"/>
</dbReference>
<dbReference type="Proteomes" id="UP001251524">
    <property type="component" value="Unassembled WGS sequence"/>
</dbReference>
<dbReference type="Gene3D" id="3.40.50.300">
    <property type="entry name" value="P-loop containing nucleotide triphosphate hydrolases"/>
    <property type="match status" value="1"/>
</dbReference>
<dbReference type="NCBIfam" id="NF040713">
    <property type="entry name" value="ZapE"/>
    <property type="match status" value="1"/>
</dbReference>
<dbReference type="PANTHER" id="PTHR12169">
    <property type="entry name" value="ATPASE N2B"/>
    <property type="match status" value="1"/>
</dbReference>
<reference evidence="4 5" key="1">
    <citation type="submission" date="2023-07" db="EMBL/GenBank/DDBJ databases">
        <title>Sorghum-associated microbial communities from plants grown in Nebraska, USA.</title>
        <authorList>
            <person name="Schachtman D."/>
        </authorList>
    </citation>
    <scope>NUCLEOTIDE SEQUENCE [LARGE SCALE GENOMIC DNA]</scope>
    <source>
        <strain evidence="4 5">BE198</strain>
    </source>
</reference>
<name>A0ABU1W5V0_9GAMM</name>
<evidence type="ECO:0000313" key="5">
    <source>
        <dbReference type="Proteomes" id="UP001251524"/>
    </source>
</evidence>
<dbReference type="Pfam" id="PF03969">
    <property type="entry name" value="AFG1_ATPase"/>
    <property type="match status" value="1"/>
</dbReference>
<keyword evidence="2" id="KW-0067">ATP-binding</keyword>
<keyword evidence="1" id="KW-0547">Nucleotide-binding</keyword>
<feature type="region of interest" description="Disordered" evidence="3">
    <location>
        <begin position="1"/>
        <end position="20"/>
    </location>
</feature>
<dbReference type="PANTHER" id="PTHR12169:SF6">
    <property type="entry name" value="AFG1-LIKE ATPASE"/>
    <property type="match status" value="1"/>
</dbReference>